<dbReference type="EMBL" id="CAJNOR010000620">
    <property type="protein sequence ID" value="CAF0964198.1"/>
    <property type="molecule type" value="Genomic_DNA"/>
</dbReference>
<evidence type="ECO:0000313" key="5">
    <source>
        <dbReference type="Proteomes" id="UP000663828"/>
    </source>
</evidence>
<gene>
    <name evidence="4" type="ORF">EDS130_LOCUS25031</name>
    <name evidence="3" type="ORF">XAT740_LOCUS11316</name>
</gene>
<feature type="compositionally biased region" description="Low complexity" evidence="1">
    <location>
        <begin position="10"/>
        <end position="24"/>
    </location>
</feature>
<feature type="transmembrane region" description="Helical" evidence="2">
    <location>
        <begin position="374"/>
        <end position="392"/>
    </location>
</feature>
<dbReference type="Proteomes" id="UP000663828">
    <property type="component" value="Unassembled WGS sequence"/>
</dbReference>
<feature type="transmembrane region" description="Helical" evidence="2">
    <location>
        <begin position="134"/>
        <end position="157"/>
    </location>
</feature>
<sequence>MQQQSQAQNLRGSRLSTSSHSSTSLITSPVLNGLLPIHRASQTLPPSLSIGKEQASPQTRFLQLTNDQIKRIETFKQIVLFLTLTILFAFLLIITVELAKELVRDKKEEFSSNLSLSNNQTKSFDETSSSIRSFFASVWIFNVFLFFICLFIHLILYRQRLQRDRARAAFLREFGQIFDGGKSSSTNTLIDYLLKTCLLCFLWYFSCYLLFRSMMILLPVEILILYSITVTLRQVLGWIFLQEEFIGNKIIAHILALSGLLSLAHNDGFRFNRFLLGLTMVVGAVSMKTTFDVLVNGFVKDFKCSKYRIVMINVCLCGTCIFWPFALLFHVTQIEPIIIRQFYSLIPILILISALLFNIFLITFPFKYTTLPNVTSLLIAIPSVAIIDHYIYMKTYSALVITAILCACAGILLSMIPKQWFQPSETTKMKQALGLLNKDTNPSASAGLLNPMGTTTGTSSAFEEIRAQRRIRNALLYNDGKT</sequence>
<evidence type="ECO:0000256" key="1">
    <source>
        <dbReference type="SAM" id="MobiDB-lite"/>
    </source>
</evidence>
<keyword evidence="5" id="KW-1185">Reference proteome</keyword>
<feature type="transmembrane region" description="Helical" evidence="2">
    <location>
        <begin position="398"/>
        <end position="416"/>
    </location>
</feature>
<keyword evidence="2" id="KW-0472">Membrane</keyword>
<feature type="transmembrane region" description="Helical" evidence="2">
    <location>
        <begin position="78"/>
        <end position="96"/>
    </location>
</feature>
<dbReference type="OrthoDB" id="10062838at2759"/>
<dbReference type="PANTHER" id="PTHR19346">
    <property type="entry name" value="SUGAR PHOSPHATE TRANSPORTER DOMAIN-CONTAINING PROTEIN"/>
    <property type="match status" value="1"/>
</dbReference>
<proteinExistence type="predicted"/>
<feature type="transmembrane region" description="Helical" evidence="2">
    <location>
        <begin position="342"/>
        <end position="362"/>
    </location>
</feature>
<feature type="transmembrane region" description="Helical" evidence="2">
    <location>
        <begin position="274"/>
        <end position="295"/>
    </location>
</feature>
<name>A0A814E7M3_ADIRI</name>
<protein>
    <submittedName>
        <fullName evidence="3">Uncharacterized protein</fullName>
    </submittedName>
</protein>
<comment type="caution">
    <text evidence="3">The sequence shown here is derived from an EMBL/GenBank/DDBJ whole genome shotgun (WGS) entry which is preliminary data.</text>
</comment>
<organism evidence="3 5">
    <name type="scientific">Adineta ricciae</name>
    <name type="common">Rotifer</name>
    <dbReference type="NCBI Taxonomy" id="249248"/>
    <lineage>
        <taxon>Eukaryota</taxon>
        <taxon>Metazoa</taxon>
        <taxon>Spiralia</taxon>
        <taxon>Gnathifera</taxon>
        <taxon>Rotifera</taxon>
        <taxon>Eurotatoria</taxon>
        <taxon>Bdelloidea</taxon>
        <taxon>Adinetida</taxon>
        <taxon>Adinetidae</taxon>
        <taxon>Adineta</taxon>
    </lineage>
</organism>
<dbReference type="AlphaFoldDB" id="A0A814E7M3"/>
<feature type="transmembrane region" description="Helical" evidence="2">
    <location>
        <begin position="307"/>
        <end position="330"/>
    </location>
</feature>
<accession>A0A814E7M3</accession>
<evidence type="ECO:0000256" key="2">
    <source>
        <dbReference type="SAM" id="Phobius"/>
    </source>
</evidence>
<feature type="region of interest" description="Disordered" evidence="1">
    <location>
        <begin position="1"/>
        <end position="24"/>
    </location>
</feature>
<keyword evidence="2" id="KW-0812">Transmembrane</keyword>
<keyword evidence="2" id="KW-1133">Transmembrane helix</keyword>
<evidence type="ECO:0000313" key="3">
    <source>
        <dbReference type="EMBL" id="CAF0964198.1"/>
    </source>
</evidence>
<dbReference type="Proteomes" id="UP000663852">
    <property type="component" value="Unassembled WGS sequence"/>
</dbReference>
<feature type="transmembrane region" description="Helical" evidence="2">
    <location>
        <begin position="250"/>
        <end position="268"/>
    </location>
</feature>
<reference evidence="3" key="1">
    <citation type="submission" date="2021-02" db="EMBL/GenBank/DDBJ databases">
        <authorList>
            <person name="Nowell W R."/>
        </authorList>
    </citation>
    <scope>NUCLEOTIDE SEQUENCE</scope>
</reference>
<dbReference type="PANTHER" id="PTHR19346:SF4">
    <property type="entry name" value="SUGAR PHOSPHATE TRANSPORTER DOMAIN-CONTAINING PROTEIN"/>
    <property type="match status" value="1"/>
</dbReference>
<evidence type="ECO:0000313" key="4">
    <source>
        <dbReference type="EMBL" id="CAF1195025.1"/>
    </source>
</evidence>
<dbReference type="InterPro" id="IPR026505">
    <property type="entry name" value="Solute_c_fam_35_mem_F3/F4"/>
</dbReference>
<dbReference type="EMBL" id="CAJNOJ010000145">
    <property type="protein sequence ID" value="CAF1195025.1"/>
    <property type="molecule type" value="Genomic_DNA"/>
</dbReference>